<name>A0A561TW92_9ACTN</name>
<comment type="caution">
    <text evidence="1">The sequence shown here is derived from an EMBL/GenBank/DDBJ whole genome shotgun (WGS) entry which is preliminary data.</text>
</comment>
<dbReference type="AlphaFoldDB" id="A0A561TW92"/>
<protein>
    <recommendedName>
        <fullName evidence="3">Terminase family protein</fullName>
    </recommendedName>
</protein>
<sequence>MQAEHLALIDDAFARIAAGDAVRLLLTMPPRHGKSRRAARWAPLWYLLQRPDHRVVIASYSAELADDHGRWIRDAITTWREQIGIALHPGSKDAAVYGLTELADPEQMSVLPREPYGRPQLIA</sequence>
<evidence type="ECO:0000313" key="1">
    <source>
        <dbReference type="EMBL" id="TWF91378.1"/>
    </source>
</evidence>
<accession>A0A561TW92</accession>
<evidence type="ECO:0008006" key="3">
    <source>
        <dbReference type="Google" id="ProtNLM"/>
    </source>
</evidence>
<gene>
    <name evidence="1" type="ORF">FHX73_12493</name>
</gene>
<proteinExistence type="predicted"/>
<organism evidence="1 2">
    <name type="scientific">Kitasatospora viridis</name>
    <dbReference type="NCBI Taxonomy" id="281105"/>
    <lineage>
        <taxon>Bacteria</taxon>
        <taxon>Bacillati</taxon>
        <taxon>Actinomycetota</taxon>
        <taxon>Actinomycetes</taxon>
        <taxon>Kitasatosporales</taxon>
        <taxon>Streptomycetaceae</taxon>
        <taxon>Kitasatospora</taxon>
    </lineage>
</organism>
<dbReference type="EMBL" id="VIWT01000002">
    <property type="protein sequence ID" value="TWF91378.1"/>
    <property type="molecule type" value="Genomic_DNA"/>
</dbReference>
<reference evidence="1 2" key="1">
    <citation type="submission" date="2019-06" db="EMBL/GenBank/DDBJ databases">
        <title>Sequencing the genomes of 1000 actinobacteria strains.</title>
        <authorList>
            <person name="Klenk H.-P."/>
        </authorList>
    </citation>
    <scope>NUCLEOTIDE SEQUENCE [LARGE SCALE GENOMIC DNA]</scope>
    <source>
        <strain evidence="1 2">DSM 44826</strain>
    </source>
</reference>
<dbReference type="Proteomes" id="UP000317940">
    <property type="component" value="Unassembled WGS sequence"/>
</dbReference>
<keyword evidence="2" id="KW-1185">Reference proteome</keyword>
<evidence type="ECO:0000313" key="2">
    <source>
        <dbReference type="Proteomes" id="UP000317940"/>
    </source>
</evidence>